<dbReference type="EMBL" id="LGSR01000006">
    <property type="protein sequence ID" value="KOS22411.1"/>
    <property type="molecule type" value="Genomic_DNA"/>
</dbReference>
<sequence>MSLKTASLQPSGPPAEKIALYLLNKDLRVSDNSILHYLAIDKDHGFTRILPVYVWNPVQIETSGFLAPNEQSPYPEARSKVGGFWRTGPHRVNFTAEAVWNLKINLEQLGSGLIQRIGKPAEVVRHLIDHYEKQDPTIGAVWLTAGYATEEVKDQKALEKLCIRKEIDYKEWKDEKYLIDDATT</sequence>
<dbReference type="PANTHER" id="PTHR11455:SF22">
    <property type="entry name" value="CRYPTOCHROME DASH"/>
    <property type="match status" value="1"/>
</dbReference>
<dbReference type="OrthoDB" id="435881at2759"/>
<dbReference type="Gene3D" id="3.40.50.620">
    <property type="entry name" value="HUPs"/>
    <property type="match status" value="1"/>
</dbReference>
<accession>A0A0M8N8W3</accession>
<dbReference type="PROSITE" id="PS51645">
    <property type="entry name" value="PHR_CRY_ALPHA_BETA"/>
    <property type="match status" value="1"/>
</dbReference>
<dbReference type="GO" id="GO:0003904">
    <property type="term" value="F:deoxyribodipyrimidine photo-lyase activity"/>
    <property type="evidence" value="ECO:0007669"/>
    <property type="project" value="TreeGrafter"/>
</dbReference>
<protein>
    <submittedName>
        <fullName evidence="2">Putative cryptochrome DASH</fullName>
    </submittedName>
</protein>
<dbReference type="PANTHER" id="PTHR11455">
    <property type="entry name" value="CRYPTOCHROME"/>
    <property type="match status" value="1"/>
</dbReference>
<dbReference type="Proteomes" id="UP000053831">
    <property type="component" value="Unassembled WGS sequence"/>
</dbReference>
<reference evidence="2 3" key="1">
    <citation type="submission" date="2015-07" db="EMBL/GenBank/DDBJ databases">
        <title>The genome of the fungus Escovopsis weberi, a specialized disease agent of ant agriculture.</title>
        <authorList>
            <person name="de Man T.J."/>
            <person name="Stajich J.E."/>
            <person name="Kubicek C.P."/>
            <person name="Chenthamara K."/>
            <person name="Atanasova L."/>
            <person name="Druzhinina I.S."/>
            <person name="Birnbaum S."/>
            <person name="Barribeau S.M."/>
            <person name="Teiling C."/>
            <person name="Suen G."/>
            <person name="Currie C."/>
            <person name="Gerardo N.M."/>
        </authorList>
    </citation>
    <scope>NUCLEOTIDE SEQUENCE [LARGE SCALE GENOMIC DNA]</scope>
</reference>
<dbReference type="Pfam" id="PF00875">
    <property type="entry name" value="DNA_photolyase"/>
    <property type="match status" value="1"/>
</dbReference>
<proteinExistence type="predicted"/>
<gene>
    <name evidence="2" type="ORF">ESCO_001645</name>
</gene>
<dbReference type="InterPro" id="IPR014729">
    <property type="entry name" value="Rossmann-like_a/b/a_fold"/>
</dbReference>
<organism evidence="2 3">
    <name type="scientific">Escovopsis weberi</name>
    <dbReference type="NCBI Taxonomy" id="150374"/>
    <lineage>
        <taxon>Eukaryota</taxon>
        <taxon>Fungi</taxon>
        <taxon>Dikarya</taxon>
        <taxon>Ascomycota</taxon>
        <taxon>Pezizomycotina</taxon>
        <taxon>Sordariomycetes</taxon>
        <taxon>Hypocreomycetidae</taxon>
        <taxon>Hypocreales</taxon>
        <taxon>Hypocreaceae</taxon>
        <taxon>Escovopsis</taxon>
    </lineage>
</organism>
<dbReference type="SUPFAM" id="SSF52425">
    <property type="entry name" value="Cryptochrome/photolyase, N-terminal domain"/>
    <property type="match status" value="1"/>
</dbReference>
<dbReference type="InterPro" id="IPR002081">
    <property type="entry name" value="Cryptochrome/DNA_photolyase_1"/>
</dbReference>
<keyword evidence="3" id="KW-1185">Reference proteome</keyword>
<name>A0A0M8N8W3_ESCWE</name>
<evidence type="ECO:0000313" key="3">
    <source>
        <dbReference type="Proteomes" id="UP000053831"/>
    </source>
</evidence>
<feature type="domain" description="Photolyase/cryptochrome alpha/beta" evidence="1">
    <location>
        <begin position="17"/>
        <end position="177"/>
    </location>
</feature>
<evidence type="ECO:0000259" key="1">
    <source>
        <dbReference type="PROSITE" id="PS51645"/>
    </source>
</evidence>
<dbReference type="GO" id="GO:0000719">
    <property type="term" value="P:photoreactive repair"/>
    <property type="evidence" value="ECO:0007669"/>
    <property type="project" value="TreeGrafter"/>
</dbReference>
<dbReference type="InterPro" id="IPR006050">
    <property type="entry name" value="DNA_photolyase_N"/>
</dbReference>
<evidence type="ECO:0000313" key="2">
    <source>
        <dbReference type="EMBL" id="KOS22411.1"/>
    </source>
</evidence>
<comment type="caution">
    <text evidence="2">The sequence shown here is derived from an EMBL/GenBank/DDBJ whole genome shotgun (WGS) entry which is preliminary data.</text>
</comment>
<dbReference type="AlphaFoldDB" id="A0A0M8N8W3"/>
<dbReference type="InterPro" id="IPR036155">
    <property type="entry name" value="Crypto/Photolyase_N_sf"/>
</dbReference>
<dbReference type="STRING" id="150374.A0A0M8N8W3"/>
<dbReference type="GO" id="GO:0071949">
    <property type="term" value="F:FAD binding"/>
    <property type="evidence" value="ECO:0007669"/>
    <property type="project" value="TreeGrafter"/>
</dbReference>
<dbReference type="GO" id="GO:0003684">
    <property type="term" value="F:damaged DNA binding"/>
    <property type="evidence" value="ECO:0007669"/>
    <property type="project" value="TreeGrafter"/>
</dbReference>